<sequence length="943" mass="109465">MAWEKMAKKKKCVIQIKNKDALCLARGIVTMKERADEGSHYHNLRQGKPIQERWARLLHQEAGVPEGPCGFEELQKFQDFLGPHGYQLIVVEPSKCLVVFKDPTYNEAPHVIGLVKYNGHYDGLTSIPALMNRSYYCRHCDRGYDREQACHHNCFGQNCSACCRQNKTCPNFATWVKPTVHCPDCNCMFYGQDCFQAHKTKGKKRGDESICDRWKKCPLCCAEYQVNPKKPHKCYHVTCRNCGEFTHVAHRCCIQPIKEEVPPQPREDAFEDPMYFQFDDDDDDDDDKRGPPPPPVLNFADIECAISEDRVFQPNLICWSSEEDEETHHARTIEEFLEACEALTEVEDDDRPRKVITFFHNLRGFDGNFVLEALYDQGRAVENALTQGAKILYFESGDLIFKDSLNFFAMPLERFPATFNLTELHKGFFPHAFNRQENVNYSGSYPPMAEYDPDGMNDKKRKEFMTWYQQKVESNATFNFQEELLAYCESDVKLLKEGCLPLPNPTLVKFVREFKDIAGFNPLIQSVTIASACNYFWRKEKLEEDLIALEPLGGWHGNHINQSNIALEWLYFQDHQRGGMGRVRHVRNGGEVQVLTAAESYYVDGFDEETNTVFEFYGCWYHGCPHCFKHYRDVKRNSHQDRTVNEVYDATLKKALLLRQAGYTVVEKWECFFKKEKKTDPELQAFLQELEMVPPLNPRDAFYGGRTGAVELHCKVEDPDLIKYADVTSLYPWVNKYMEYPVRFPLIYTNPRDQDIHHYFGVAKVDILPPEFLFHPVLPYRAGGKLTFPLCAACVKEEQEKPWLERTNICCHTDQERTLRGTWATIELQKAVELGYRILKIHEVFHFSEEDRKVGLFADYVNTWLKIKQESAGWPDDCHTPEDKQNYIRQYQEREGITLENVAKNSGRKQVAKMMLNSFWGKFGERSNKSQTQKCPCPLCSAE</sequence>
<feature type="region of interest" description="Disordered" evidence="9">
    <location>
        <begin position="275"/>
        <end position="294"/>
    </location>
</feature>
<keyword evidence="12" id="KW-1185">Reference proteome</keyword>
<evidence type="ECO:0000256" key="3">
    <source>
        <dbReference type="ARBA" id="ARBA00022679"/>
    </source>
</evidence>
<evidence type="ECO:0000256" key="7">
    <source>
        <dbReference type="ARBA" id="ARBA00023125"/>
    </source>
</evidence>
<dbReference type="SUPFAM" id="SSF56672">
    <property type="entry name" value="DNA/RNA polymerases"/>
    <property type="match status" value="1"/>
</dbReference>
<dbReference type="Gene3D" id="3.40.960.10">
    <property type="entry name" value="VSR Endonuclease"/>
    <property type="match status" value="1"/>
</dbReference>
<dbReference type="InterPro" id="IPR036397">
    <property type="entry name" value="RNaseH_sf"/>
</dbReference>
<comment type="catalytic activity">
    <reaction evidence="8">
        <text>DNA(n) + a 2'-deoxyribonucleoside 5'-triphosphate = DNA(n+1) + diphosphate</text>
        <dbReference type="Rhea" id="RHEA:22508"/>
        <dbReference type="Rhea" id="RHEA-COMP:17339"/>
        <dbReference type="Rhea" id="RHEA-COMP:17340"/>
        <dbReference type="ChEBI" id="CHEBI:33019"/>
        <dbReference type="ChEBI" id="CHEBI:61560"/>
        <dbReference type="ChEBI" id="CHEBI:173112"/>
        <dbReference type="EC" id="2.7.7.7"/>
    </reaction>
</comment>
<dbReference type="InterPro" id="IPR004868">
    <property type="entry name" value="DNA-dir_DNA_pol_B_mt/vir"/>
</dbReference>
<comment type="caution">
    <text evidence="11">The sequence shown here is derived from an EMBL/GenBank/DDBJ whole genome shotgun (WGS) entry which is preliminary data.</text>
</comment>
<dbReference type="Pfam" id="PF03175">
    <property type="entry name" value="DNA_pol_B_2"/>
    <property type="match status" value="2"/>
</dbReference>
<keyword evidence="3" id="KW-0808">Transferase</keyword>
<keyword evidence="5" id="KW-0235">DNA replication</keyword>
<evidence type="ECO:0000256" key="2">
    <source>
        <dbReference type="ARBA" id="ARBA00012417"/>
    </source>
</evidence>
<evidence type="ECO:0000256" key="4">
    <source>
        <dbReference type="ARBA" id="ARBA00022695"/>
    </source>
</evidence>
<evidence type="ECO:0000256" key="6">
    <source>
        <dbReference type="ARBA" id="ARBA00022932"/>
    </source>
</evidence>
<organism evidence="11 12">
    <name type="scientific">Porites lobata</name>
    <dbReference type="NCBI Taxonomy" id="104759"/>
    <lineage>
        <taxon>Eukaryota</taxon>
        <taxon>Metazoa</taxon>
        <taxon>Cnidaria</taxon>
        <taxon>Anthozoa</taxon>
        <taxon>Hexacorallia</taxon>
        <taxon>Scleractinia</taxon>
        <taxon>Fungiina</taxon>
        <taxon>Poritidae</taxon>
        <taxon>Porites</taxon>
    </lineage>
</organism>
<keyword evidence="7" id="KW-0238">DNA-binding</keyword>
<dbReference type="PANTHER" id="PTHR33568:SF3">
    <property type="entry name" value="DNA-DIRECTED DNA POLYMERASE"/>
    <property type="match status" value="1"/>
</dbReference>
<evidence type="ECO:0000256" key="5">
    <source>
        <dbReference type="ARBA" id="ARBA00022705"/>
    </source>
</evidence>
<evidence type="ECO:0000256" key="8">
    <source>
        <dbReference type="ARBA" id="ARBA00049244"/>
    </source>
</evidence>
<keyword evidence="6" id="KW-0239">DNA-directed DNA polymerase</keyword>
<dbReference type="Gene3D" id="1.10.287.690">
    <property type="entry name" value="Helix hairpin bin"/>
    <property type="match status" value="1"/>
</dbReference>
<feature type="domain" description="DNA-directed DNA polymerase family B mitochondria/virus" evidence="10">
    <location>
        <begin position="352"/>
        <end position="497"/>
    </location>
</feature>
<dbReference type="SUPFAM" id="SSF53098">
    <property type="entry name" value="Ribonuclease H-like"/>
    <property type="match status" value="1"/>
</dbReference>
<proteinExistence type="inferred from homology"/>
<dbReference type="Gene3D" id="3.30.420.10">
    <property type="entry name" value="Ribonuclease H-like superfamily/Ribonuclease H"/>
    <property type="match status" value="1"/>
</dbReference>
<reference evidence="11 12" key="1">
    <citation type="submission" date="2022-05" db="EMBL/GenBank/DDBJ databases">
        <authorList>
            <consortium name="Genoscope - CEA"/>
            <person name="William W."/>
        </authorList>
    </citation>
    <scope>NUCLEOTIDE SEQUENCE [LARGE SCALE GENOMIC DNA]</scope>
</reference>
<name>A0ABN8RVN8_9CNID</name>
<keyword evidence="4" id="KW-0548">Nucleotidyltransferase</keyword>
<accession>A0ABN8RVN8</accession>
<gene>
    <name evidence="11" type="ORF">PLOB_00026944</name>
</gene>
<evidence type="ECO:0000259" key="10">
    <source>
        <dbReference type="Pfam" id="PF03175"/>
    </source>
</evidence>
<dbReference type="PANTHER" id="PTHR33568">
    <property type="entry name" value="DNA POLYMERASE"/>
    <property type="match status" value="1"/>
</dbReference>
<dbReference type="InterPro" id="IPR012337">
    <property type="entry name" value="RNaseH-like_sf"/>
</dbReference>
<comment type="similarity">
    <text evidence="1">Belongs to the DNA polymerase type-B family.</text>
</comment>
<protein>
    <recommendedName>
        <fullName evidence="2">DNA-directed DNA polymerase</fullName>
        <ecNumber evidence="2">2.7.7.7</ecNumber>
    </recommendedName>
</protein>
<dbReference type="Proteomes" id="UP001159405">
    <property type="component" value="Unassembled WGS sequence"/>
</dbReference>
<dbReference type="InterPro" id="IPR043502">
    <property type="entry name" value="DNA/RNA_pol_sf"/>
</dbReference>
<dbReference type="EMBL" id="CALNXK010000322">
    <property type="protein sequence ID" value="CAH3182405.1"/>
    <property type="molecule type" value="Genomic_DNA"/>
</dbReference>
<dbReference type="EC" id="2.7.7.7" evidence="2"/>
<evidence type="ECO:0000313" key="12">
    <source>
        <dbReference type="Proteomes" id="UP001159405"/>
    </source>
</evidence>
<evidence type="ECO:0000256" key="1">
    <source>
        <dbReference type="ARBA" id="ARBA00005755"/>
    </source>
</evidence>
<evidence type="ECO:0000313" key="11">
    <source>
        <dbReference type="EMBL" id="CAH3182405.1"/>
    </source>
</evidence>
<evidence type="ECO:0000256" key="9">
    <source>
        <dbReference type="SAM" id="MobiDB-lite"/>
    </source>
</evidence>
<feature type="domain" description="DNA-directed DNA polymerase family B mitochondria/virus" evidence="10">
    <location>
        <begin position="699"/>
        <end position="871"/>
    </location>
</feature>